<name>A0ABM1N786_NICVS</name>
<feature type="transmembrane region" description="Helical" evidence="1">
    <location>
        <begin position="220"/>
        <end position="240"/>
    </location>
</feature>
<dbReference type="Proteomes" id="UP000695000">
    <property type="component" value="Unplaced"/>
</dbReference>
<evidence type="ECO:0000256" key="1">
    <source>
        <dbReference type="SAM" id="Phobius"/>
    </source>
</evidence>
<keyword evidence="3" id="KW-1185">Reference proteome</keyword>
<feature type="signal peptide" evidence="2">
    <location>
        <begin position="1"/>
        <end position="16"/>
    </location>
</feature>
<keyword evidence="1" id="KW-1133">Transmembrane helix</keyword>
<dbReference type="GeneID" id="108567015"/>
<dbReference type="PANTHER" id="PTHR33538:SF2">
    <property type="entry name" value="PROTEIN GAMETE EXPRESSED 1"/>
    <property type="match status" value="1"/>
</dbReference>
<dbReference type="RefSeq" id="XP_017782686.1">
    <property type="nucleotide sequence ID" value="XM_017927197.1"/>
</dbReference>
<feature type="transmembrane region" description="Helical" evidence="1">
    <location>
        <begin position="291"/>
        <end position="309"/>
    </location>
</feature>
<dbReference type="InterPro" id="IPR040346">
    <property type="entry name" value="GEX1/Brambleberry"/>
</dbReference>
<reference evidence="4" key="1">
    <citation type="submission" date="2025-08" db="UniProtKB">
        <authorList>
            <consortium name="RefSeq"/>
        </authorList>
    </citation>
    <scope>IDENTIFICATION</scope>
    <source>
        <tissue evidence="4">Whole Larva</tissue>
    </source>
</reference>
<proteinExistence type="predicted"/>
<accession>A0ABM1N786</accession>
<evidence type="ECO:0000313" key="3">
    <source>
        <dbReference type="Proteomes" id="UP000695000"/>
    </source>
</evidence>
<sequence length="437" mass="50864">MFRLLQFSISICLVFAFEEILAKSEHSNEMLEQGKIQYQLLQERGALPKFGLCWKQAVEHIDEGCRQLSEETQSEISLHLTNCFLEMSGHKTYDCELSKKPNVRAICINSMSDRAFNVYTEFYSHTQNMCWFLRGQIWHETISENTQKVGKQLELSARNQMDLLLGQRESLEMQKKLIDYGKDLENIMGTFLDSARKHQELLLVMSNSLNGLQSWLFGEVSWWDSIVFYVTALIVATIFTSSNRTSNAKFPLLGLVVISIITERSCINVFYRTFISDIIQTQTDYYSYVWYFRYLYIFVSMIILTVSIYKFKDYNVENNTLLVKLDSNMLKILDCVSSDTSKLNNRLVDTSINSDKFLNNCYRSEDALNVVNDYLDKFSNRSITTSACSYVQTNFNNSTENYYTTKNTESVYKPKNVIELKRYNLRSRQNTPDKASI</sequence>
<organism evidence="3 4">
    <name type="scientific">Nicrophorus vespilloides</name>
    <name type="common">Boreal carrion beetle</name>
    <dbReference type="NCBI Taxonomy" id="110193"/>
    <lineage>
        <taxon>Eukaryota</taxon>
        <taxon>Metazoa</taxon>
        <taxon>Ecdysozoa</taxon>
        <taxon>Arthropoda</taxon>
        <taxon>Hexapoda</taxon>
        <taxon>Insecta</taxon>
        <taxon>Pterygota</taxon>
        <taxon>Neoptera</taxon>
        <taxon>Endopterygota</taxon>
        <taxon>Coleoptera</taxon>
        <taxon>Polyphaga</taxon>
        <taxon>Staphyliniformia</taxon>
        <taxon>Silphidae</taxon>
        <taxon>Nicrophorinae</taxon>
        <taxon>Nicrophorus</taxon>
    </lineage>
</organism>
<feature type="transmembrane region" description="Helical" evidence="1">
    <location>
        <begin position="252"/>
        <end position="271"/>
    </location>
</feature>
<keyword evidence="2" id="KW-0732">Signal</keyword>
<dbReference type="PANTHER" id="PTHR33538">
    <property type="entry name" value="PROTEIN GAMETE EXPRESSED 1"/>
    <property type="match status" value="1"/>
</dbReference>
<gene>
    <name evidence="4" type="primary">LOC108567015</name>
</gene>
<evidence type="ECO:0000256" key="2">
    <source>
        <dbReference type="SAM" id="SignalP"/>
    </source>
</evidence>
<protein>
    <submittedName>
        <fullName evidence="4">Uncharacterized protein LOC108567015</fullName>
    </submittedName>
</protein>
<evidence type="ECO:0000313" key="4">
    <source>
        <dbReference type="RefSeq" id="XP_017782686.1"/>
    </source>
</evidence>
<keyword evidence="1" id="KW-0472">Membrane</keyword>
<feature type="chain" id="PRO_5047081922" evidence="2">
    <location>
        <begin position="17"/>
        <end position="437"/>
    </location>
</feature>
<keyword evidence="1" id="KW-0812">Transmembrane</keyword>